<reference evidence="1 2" key="1">
    <citation type="submission" date="2013-01" db="EMBL/GenBank/DDBJ databases">
        <authorList>
            <person name="Harkins D.M."/>
            <person name="Durkin A.S."/>
            <person name="Brinkac L.M."/>
            <person name="Haft D.H."/>
            <person name="Selengut J.D."/>
            <person name="Sanka R."/>
            <person name="DePew J."/>
            <person name="Purushe J."/>
            <person name="Whelen A.C."/>
            <person name="Vinetz J.M."/>
            <person name="Sutton G.G."/>
            <person name="Nierman W.C."/>
            <person name="Fouts D.E."/>
        </authorList>
    </citation>
    <scope>NUCLEOTIDE SEQUENCE [LARGE SCALE GENOMIC DNA]</scope>
    <source>
        <strain evidence="1 2">2001034031</strain>
    </source>
</reference>
<dbReference type="RefSeq" id="WP_004443598.1">
    <property type="nucleotide sequence ID" value="NZ_AKXB02000032.1"/>
</dbReference>
<dbReference type="AlphaFoldDB" id="M6YWH8"/>
<evidence type="ECO:0000313" key="1">
    <source>
        <dbReference type="EMBL" id="EMO90738.1"/>
    </source>
</evidence>
<evidence type="ECO:0000313" key="2">
    <source>
        <dbReference type="Proteomes" id="UP000012138"/>
    </source>
</evidence>
<dbReference type="EMBL" id="AKXB02000032">
    <property type="protein sequence ID" value="EMO90738.1"/>
    <property type="molecule type" value="Genomic_DNA"/>
</dbReference>
<gene>
    <name evidence="1" type="ORF">LEP1GSC024_0355</name>
</gene>
<proteinExistence type="predicted"/>
<sequence>MSSGKGFAEFNFDSKILSTCGVGYDRESSIEFIIRPDFLTSNLRYIRVVEK</sequence>
<name>M6YWH8_9LEPT</name>
<organism evidence="1 2">
    <name type="scientific">Leptospira noguchii str. 2001034031</name>
    <dbReference type="NCBI Taxonomy" id="1193053"/>
    <lineage>
        <taxon>Bacteria</taxon>
        <taxon>Pseudomonadati</taxon>
        <taxon>Spirochaetota</taxon>
        <taxon>Spirochaetia</taxon>
        <taxon>Leptospirales</taxon>
        <taxon>Leptospiraceae</taxon>
        <taxon>Leptospira</taxon>
    </lineage>
</organism>
<accession>M6YWH8</accession>
<protein>
    <submittedName>
        <fullName evidence="1">Uncharacterized protein</fullName>
    </submittedName>
</protein>
<comment type="caution">
    <text evidence="1">The sequence shown here is derived from an EMBL/GenBank/DDBJ whole genome shotgun (WGS) entry which is preliminary data.</text>
</comment>
<dbReference type="Proteomes" id="UP000012138">
    <property type="component" value="Unassembled WGS sequence"/>
</dbReference>